<dbReference type="Proteomes" id="UP001190700">
    <property type="component" value="Unassembled WGS sequence"/>
</dbReference>
<evidence type="ECO:0000313" key="2">
    <source>
        <dbReference type="Proteomes" id="UP001190700"/>
    </source>
</evidence>
<name>A0AAE0GGT1_9CHLO</name>
<proteinExistence type="predicted"/>
<keyword evidence="2" id="KW-1185">Reference proteome</keyword>
<comment type="caution">
    <text evidence="1">The sequence shown here is derived from an EMBL/GenBank/DDBJ whole genome shotgun (WGS) entry which is preliminary data.</text>
</comment>
<evidence type="ECO:0000313" key="1">
    <source>
        <dbReference type="EMBL" id="KAK3277777.1"/>
    </source>
</evidence>
<dbReference type="EMBL" id="LGRX02005924">
    <property type="protein sequence ID" value="KAK3277777.1"/>
    <property type="molecule type" value="Genomic_DNA"/>
</dbReference>
<accession>A0AAE0GGT1</accession>
<protein>
    <submittedName>
        <fullName evidence="1">Uncharacterized protein</fullName>
    </submittedName>
</protein>
<organism evidence="1 2">
    <name type="scientific">Cymbomonas tetramitiformis</name>
    <dbReference type="NCBI Taxonomy" id="36881"/>
    <lineage>
        <taxon>Eukaryota</taxon>
        <taxon>Viridiplantae</taxon>
        <taxon>Chlorophyta</taxon>
        <taxon>Pyramimonadophyceae</taxon>
        <taxon>Pyramimonadales</taxon>
        <taxon>Pyramimonadaceae</taxon>
        <taxon>Cymbomonas</taxon>
    </lineage>
</organism>
<gene>
    <name evidence="1" type="ORF">CYMTET_14239</name>
</gene>
<dbReference type="AlphaFoldDB" id="A0AAE0GGT1"/>
<sequence length="262" mass="29283">MKSSASMGSSSGWEAGKASAMNVFRKFCADRGKPAFDDIPKEIFCAPKIHEESADYMVTEYIIPEGTRNAGDHLQPKTITCYMGIVMNSACNKFKPENPDTHRFFGCLDEGSTSDEARWWRNLKKHTVTRPIFERSKASGEKMDFSANPIYLPHIKAMNEAYAKEGSGRAAERKFALSTGRMGEAAATSLERSDWDALYQCLFLQVPQSKVADIKLSAIVSGHDRHCDWFTNFGDTLAVKKRQVCNTAEVDSPSWLLPRYVA</sequence>
<reference evidence="1 2" key="1">
    <citation type="journal article" date="2015" name="Genome Biol. Evol.">
        <title>Comparative Genomics of a Bacterivorous Green Alga Reveals Evolutionary Causalities and Consequences of Phago-Mixotrophic Mode of Nutrition.</title>
        <authorList>
            <person name="Burns J.A."/>
            <person name="Paasch A."/>
            <person name="Narechania A."/>
            <person name="Kim E."/>
        </authorList>
    </citation>
    <scope>NUCLEOTIDE SEQUENCE [LARGE SCALE GENOMIC DNA]</scope>
    <source>
        <strain evidence="1 2">PLY_AMNH</strain>
    </source>
</reference>